<reference evidence="3" key="1">
    <citation type="journal article" date="2019" name="Int. J. Syst. Evol. Microbiol.">
        <title>The Global Catalogue of Microorganisms (GCM) 10K type strain sequencing project: providing services to taxonomists for standard genome sequencing and annotation.</title>
        <authorList>
            <consortium name="The Broad Institute Genomics Platform"/>
            <consortium name="The Broad Institute Genome Sequencing Center for Infectious Disease"/>
            <person name="Wu L."/>
            <person name="Ma J."/>
        </authorList>
    </citation>
    <scope>NUCLEOTIDE SEQUENCE [LARGE SCALE GENOMIC DNA]</scope>
    <source>
        <strain evidence="3">JCM 13250</strain>
    </source>
</reference>
<dbReference type="InterPro" id="IPR029063">
    <property type="entry name" value="SAM-dependent_MTases_sf"/>
</dbReference>
<dbReference type="Gene3D" id="3.40.50.150">
    <property type="entry name" value="Vaccinia Virus protein VP39"/>
    <property type="match status" value="1"/>
</dbReference>
<dbReference type="Pfam" id="PF08241">
    <property type="entry name" value="Methyltransf_11"/>
    <property type="match status" value="1"/>
</dbReference>
<evidence type="ECO:0000313" key="2">
    <source>
        <dbReference type="EMBL" id="GAA1831362.1"/>
    </source>
</evidence>
<sequence>MIRPEISEYYARGGEYGRLSAREGRLEFLRTWDVLTRVLPPVPAAVLDVGGATGVYAAPLATAGYAVHVVDPVARHVTDAATRPGVTATLGDARALPVPDGSVDAVLLLGPLYHLTDRDDRVLAWREAGRAVRPGGVVVAATISRYASLMDGFAKGYFTDARFRPLVDGALASGRHANGDPTRQWFTTAYFHHPSELPLEVTDAGLVLDRVVAVESPLWLLGERLDEILADRVQVDLLLEMLRTVEADPTLLGASSHLLTIAHRAP</sequence>
<accession>A0ABP4YUF4</accession>
<dbReference type="SUPFAM" id="SSF53335">
    <property type="entry name" value="S-adenosyl-L-methionine-dependent methyltransferases"/>
    <property type="match status" value="1"/>
</dbReference>
<dbReference type="EMBL" id="BAAALT010000269">
    <property type="protein sequence ID" value="GAA1831362.1"/>
    <property type="molecule type" value="Genomic_DNA"/>
</dbReference>
<evidence type="ECO:0000313" key="3">
    <source>
        <dbReference type="Proteomes" id="UP001500218"/>
    </source>
</evidence>
<name>A0ABP4YUF4_9ACTN</name>
<keyword evidence="3" id="KW-1185">Reference proteome</keyword>
<dbReference type="InterPro" id="IPR013216">
    <property type="entry name" value="Methyltransf_11"/>
</dbReference>
<evidence type="ECO:0000259" key="1">
    <source>
        <dbReference type="Pfam" id="PF08241"/>
    </source>
</evidence>
<organism evidence="2 3">
    <name type="scientific">Luedemannella flava</name>
    <dbReference type="NCBI Taxonomy" id="349316"/>
    <lineage>
        <taxon>Bacteria</taxon>
        <taxon>Bacillati</taxon>
        <taxon>Actinomycetota</taxon>
        <taxon>Actinomycetes</taxon>
        <taxon>Micromonosporales</taxon>
        <taxon>Micromonosporaceae</taxon>
        <taxon>Luedemannella</taxon>
    </lineage>
</organism>
<feature type="domain" description="Methyltransferase type 11" evidence="1">
    <location>
        <begin position="47"/>
        <end position="139"/>
    </location>
</feature>
<dbReference type="Proteomes" id="UP001500218">
    <property type="component" value="Unassembled WGS sequence"/>
</dbReference>
<protein>
    <recommendedName>
        <fullName evidence="1">Methyltransferase type 11 domain-containing protein</fullName>
    </recommendedName>
</protein>
<comment type="caution">
    <text evidence="2">The sequence shown here is derived from an EMBL/GenBank/DDBJ whole genome shotgun (WGS) entry which is preliminary data.</text>
</comment>
<gene>
    <name evidence="2" type="ORF">GCM10009682_57450</name>
</gene>
<proteinExistence type="predicted"/>
<dbReference type="CDD" id="cd02440">
    <property type="entry name" value="AdoMet_MTases"/>
    <property type="match status" value="1"/>
</dbReference>
<dbReference type="RefSeq" id="WP_344139072.1">
    <property type="nucleotide sequence ID" value="NZ_BAAALT010000269.1"/>
</dbReference>